<organism evidence="1 2">
    <name type="scientific">Eutypa lata (strain UCR-EL1)</name>
    <name type="common">Grapevine dieback disease fungus</name>
    <name type="synonym">Eutypa armeniacae</name>
    <dbReference type="NCBI Taxonomy" id="1287681"/>
    <lineage>
        <taxon>Eukaryota</taxon>
        <taxon>Fungi</taxon>
        <taxon>Dikarya</taxon>
        <taxon>Ascomycota</taxon>
        <taxon>Pezizomycotina</taxon>
        <taxon>Sordariomycetes</taxon>
        <taxon>Xylariomycetidae</taxon>
        <taxon>Xylariales</taxon>
        <taxon>Diatrypaceae</taxon>
        <taxon>Eutypa</taxon>
    </lineage>
</organism>
<dbReference type="Proteomes" id="UP000012174">
    <property type="component" value="Unassembled WGS sequence"/>
</dbReference>
<dbReference type="EMBL" id="KB705675">
    <property type="protein sequence ID" value="EMR71249.1"/>
    <property type="molecule type" value="Genomic_DNA"/>
</dbReference>
<evidence type="ECO:0000313" key="1">
    <source>
        <dbReference type="EMBL" id="EMR71249.1"/>
    </source>
</evidence>
<gene>
    <name evidence="1" type="ORF">UCREL1_1724</name>
</gene>
<keyword evidence="2" id="KW-1185">Reference proteome</keyword>
<name>M7SXC4_EUTLA</name>
<evidence type="ECO:0000313" key="2">
    <source>
        <dbReference type="Proteomes" id="UP000012174"/>
    </source>
</evidence>
<reference evidence="2" key="1">
    <citation type="journal article" date="2013" name="Genome Announc.">
        <title>Draft genome sequence of the grapevine dieback fungus Eutypa lata UCR-EL1.</title>
        <authorList>
            <person name="Blanco-Ulate B."/>
            <person name="Rolshausen P.E."/>
            <person name="Cantu D."/>
        </authorList>
    </citation>
    <scope>NUCLEOTIDE SEQUENCE [LARGE SCALE GENOMIC DNA]</scope>
    <source>
        <strain evidence="2">UCR-EL1</strain>
    </source>
</reference>
<dbReference type="KEGG" id="ela:UCREL1_1724"/>
<proteinExistence type="predicted"/>
<dbReference type="AlphaFoldDB" id="M7SXC4"/>
<protein>
    <submittedName>
        <fullName evidence="1">Uncharacterized protein</fullName>
    </submittedName>
</protein>
<accession>M7SXC4</accession>
<dbReference type="HOGENOM" id="CLU_1981602_0_0_1"/>
<sequence>MDSPRVTRSIGEKIHPKQCISSHGFERQAPVLVLSPQRGGIFAASLLRRNGLDEREVRFAARAVIPKDGEEADDPVERPRGAVESRMWYPPPVVVQSVLLAGFVSNELRHTHFVGGWDKDCSGKSS</sequence>